<dbReference type="STRING" id="1515746.HR45_12785"/>
<dbReference type="Proteomes" id="UP000029264">
    <property type="component" value="Unassembled WGS sequence"/>
</dbReference>
<evidence type="ECO:0000313" key="1">
    <source>
        <dbReference type="EMBL" id="KFZ37103.1"/>
    </source>
</evidence>
<keyword evidence="2" id="KW-1185">Reference proteome</keyword>
<dbReference type="OrthoDB" id="825812at2"/>
<proteinExistence type="predicted"/>
<name>A0A094LPL8_9GAMM</name>
<gene>
    <name evidence="1" type="ORF">HR45_12785</name>
</gene>
<reference evidence="1 2" key="1">
    <citation type="submission" date="2014-06" db="EMBL/GenBank/DDBJ databases">
        <title>Shewanella sp. YQH10.</title>
        <authorList>
            <person name="Liu Y."/>
            <person name="Zeng R."/>
        </authorList>
    </citation>
    <scope>NUCLEOTIDE SEQUENCE [LARGE SCALE GENOMIC DNA]</scope>
    <source>
        <strain evidence="1 2">YQH10</strain>
    </source>
</reference>
<dbReference type="AlphaFoldDB" id="A0A094LPL8"/>
<organism evidence="1 2">
    <name type="scientific">Shewanella mangrovi</name>
    <dbReference type="NCBI Taxonomy" id="1515746"/>
    <lineage>
        <taxon>Bacteria</taxon>
        <taxon>Pseudomonadati</taxon>
        <taxon>Pseudomonadota</taxon>
        <taxon>Gammaproteobacteria</taxon>
        <taxon>Alteromonadales</taxon>
        <taxon>Shewanellaceae</taxon>
        <taxon>Shewanella</taxon>
    </lineage>
</organism>
<sequence length="175" mass="20577">MDLERIAEIIYETAEQEDKELLEIANEGIFHMPELAFVYQCGKSIKKDANRIFGHDDVKWIRELDLKNGGPTDLVFENRDDETLAIEFKMRATDTAYQNDIMKLCRIERPNTKKLFCALIDEFDEPKQKDLRQERVELIEGVKVTLIFRNKFKTIQHWYASQVSCVVCVWLVESI</sequence>
<dbReference type="EMBL" id="JPEO01000009">
    <property type="protein sequence ID" value="KFZ37103.1"/>
    <property type="molecule type" value="Genomic_DNA"/>
</dbReference>
<dbReference type="RefSeq" id="WP_037443404.1">
    <property type="nucleotide sequence ID" value="NZ_JPEO01000009.1"/>
</dbReference>
<evidence type="ECO:0000313" key="2">
    <source>
        <dbReference type="Proteomes" id="UP000029264"/>
    </source>
</evidence>
<protein>
    <submittedName>
        <fullName evidence="1">Uncharacterized protein</fullName>
    </submittedName>
</protein>
<accession>A0A094LPL8</accession>
<comment type="caution">
    <text evidence="1">The sequence shown here is derived from an EMBL/GenBank/DDBJ whole genome shotgun (WGS) entry which is preliminary data.</text>
</comment>